<sequence length="65" mass="6659">MRSRNNSGHCRKSLARDGDSAGGREGGAITVMATTLGGVTDTPGSYPQARRELLVLSAPADTLTG</sequence>
<feature type="compositionally biased region" description="Basic residues" evidence="1">
    <location>
        <begin position="1"/>
        <end position="13"/>
    </location>
</feature>
<dbReference type="EMBL" id="BAAANL010000007">
    <property type="protein sequence ID" value="GAA1870628.1"/>
    <property type="molecule type" value="Genomic_DNA"/>
</dbReference>
<dbReference type="Proteomes" id="UP001501094">
    <property type="component" value="Unassembled WGS sequence"/>
</dbReference>
<proteinExistence type="predicted"/>
<organism evidence="2 3">
    <name type="scientific">Myceligenerans crystallogenes</name>
    <dbReference type="NCBI Taxonomy" id="316335"/>
    <lineage>
        <taxon>Bacteria</taxon>
        <taxon>Bacillati</taxon>
        <taxon>Actinomycetota</taxon>
        <taxon>Actinomycetes</taxon>
        <taxon>Micrococcales</taxon>
        <taxon>Promicromonosporaceae</taxon>
        <taxon>Myceligenerans</taxon>
    </lineage>
</organism>
<keyword evidence="3" id="KW-1185">Reference proteome</keyword>
<evidence type="ECO:0000256" key="1">
    <source>
        <dbReference type="SAM" id="MobiDB-lite"/>
    </source>
</evidence>
<evidence type="ECO:0000313" key="2">
    <source>
        <dbReference type="EMBL" id="GAA1870628.1"/>
    </source>
</evidence>
<protein>
    <submittedName>
        <fullName evidence="2">Uncharacterized protein</fullName>
    </submittedName>
</protein>
<accession>A0ABN2NID9</accession>
<comment type="caution">
    <text evidence="2">The sequence shown here is derived from an EMBL/GenBank/DDBJ whole genome shotgun (WGS) entry which is preliminary data.</text>
</comment>
<feature type="region of interest" description="Disordered" evidence="1">
    <location>
        <begin position="1"/>
        <end position="26"/>
    </location>
</feature>
<reference evidence="2 3" key="1">
    <citation type="journal article" date="2019" name="Int. J. Syst. Evol. Microbiol.">
        <title>The Global Catalogue of Microorganisms (GCM) 10K type strain sequencing project: providing services to taxonomists for standard genome sequencing and annotation.</title>
        <authorList>
            <consortium name="The Broad Institute Genomics Platform"/>
            <consortium name="The Broad Institute Genome Sequencing Center for Infectious Disease"/>
            <person name="Wu L."/>
            <person name="Ma J."/>
        </authorList>
    </citation>
    <scope>NUCLEOTIDE SEQUENCE [LARGE SCALE GENOMIC DNA]</scope>
    <source>
        <strain evidence="2 3">JCM 14326</strain>
    </source>
</reference>
<evidence type="ECO:0000313" key="3">
    <source>
        <dbReference type="Proteomes" id="UP001501094"/>
    </source>
</evidence>
<gene>
    <name evidence="2" type="ORF">GCM10009751_32140</name>
</gene>
<name>A0ABN2NID9_9MICO</name>